<proteinExistence type="predicted"/>
<dbReference type="EMBL" id="SJTG01000001">
    <property type="protein sequence ID" value="TCI13866.1"/>
    <property type="molecule type" value="Genomic_DNA"/>
</dbReference>
<dbReference type="AlphaFoldDB" id="A0A4R0Z3N0"/>
<dbReference type="PANTHER" id="PTHR22602:SF0">
    <property type="entry name" value="TRANSFERASE CAF17, MITOCHONDRIAL-RELATED"/>
    <property type="match status" value="1"/>
</dbReference>
<dbReference type="InterPro" id="IPR045179">
    <property type="entry name" value="YgfZ/GcvT"/>
</dbReference>
<sequence>MHPHLAAETLTLEGPDAIAFAQSQLSSNVADLAVGQWQFSAWLDPQGRVRALLQLARTGEHQLVALLRGGSASTLVEGLRRFVFRSKVIIQSQARQSIATGEPMDAHVAHNHKELVLGCGDHSMVIGDISADDTWRVRQVQLGWPWLPDASLAQHLPQSLSLERLHAVALDKGCYPGQEIVARLHYRGGNKRHLHCVVMSQHVDAGSDLRGDDRELAHVLDVIAVDGQYVALAVMPDNIINANDDTFLSDAGVKITTTHQWPA</sequence>
<dbReference type="InterPro" id="IPR017703">
    <property type="entry name" value="YgfZ/GCV_T_CS"/>
</dbReference>
<dbReference type="NCBIfam" id="TIGR03317">
    <property type="entry name" value="ygfZ_signature"/>
    <property type="match status" value="1"/>
</dbReference>
<evidence type="ECO:0000313" key="1">
    <source>
        <dbReference type="EMBL" id="TCI13866.1"/>
    </source>
</evidence>
<dbReference type="SUPFAM" id="SSF103025">
    <property type="entry name" value="Folate-binding domain"/>
    <property type="match status" value="1"/>
</dbReference>
<accession>A0A4R0Z3N0</accession>
<reference evidence="1 2" key="1">
    <citation type="submission" date="2019-02" db="EMBL/GenBank/DDBJ databases">
        <title>Dyella amyloliquefaciens sp. nov., isolated from forest soil.</title>
        <authorList>
            <person name="Gao Z.-H."/>
            <person name="Qiu L.-H."/>
        </authorList>
    </citation>
    <scope>NUCLEOTIDE SEQUENCE [LARGE SCALE GENOMIC DNA]</scope>
    <source>
        <strain evidence="1 2">KACC 12747</strain>
    </source>
</reference>
<dbReference type="PANTHER" id="PTHR22602">
    <property type="entry name" value="TRANSFERASE CAF17, MITOCHONDRIAL-RELATED"/>
    <property type="match status" value="1"/>
</dbReference>
<gene>
    <name evidence="1" type="ORF">EZM97_08195</name>
</gene>
<keyword evidence="2" id="KW-1185">Reference proteome</keyword>
<comment type="caution">
    <text evidence="1">The sequence shown here is derived from an EMBL/GenBank/DDBJ whole genome shotgun (WGS) entry which is preliminary data.</text>
</comment>
<dbReference type="Proteomes" id="UP000291822">
    <property type="component" value="Unassembled WGS sequence"/>
</dbReference>
<name>A0A4R0Z3N0_9GAMM</name>
<dbReference type="Gene3D" id="3.30.70.1400">
    <property type="entry name" value="Aminomethyltransferase beta-barrel domains"/>
    <property type="match status" value="1"/>
</dbReference>
<evidence type="ECO:0000313" key="2">
    <source>
        <dbReference type="Proteomes" id="UP000291822"/>
    </source>
</evidence>
<dbReference type="GO" id="GO:0016226">
    <property type="term" value="P:iron-sulfur cluster assembly"/>
    <property type="evidence" value="ECO:0007669"/>
    <property type="project" value="TreeGrafter"/>
</dbReference>
<dbReference type="Gene3D" id="2.40.30.160">
    <property type="match status" value="1"/>
</dbReference>
<organism evidence="1 2">
    <name type="scientific">Dyella soli</name>
    <dbReference type="NCBI Taxonomy" id="522319"/>
    <lineage>
        <taxon>Bacteria</taxon>
        <taxon>Pseudomonadati</taxon>
        <taxon>Pseudomonadota</taxon>
        <taxon>Gammaproteobacteria</taxon>
        <taxon>Lysobacterales</taxon>
        <taxon>Rhodanobacteraceae</taxon>
        <taxon>Dyella</taxon>
    </lineage>
</organism>
<protein>
    <submittedName>
        <fullName evidence="1">Folate-binding protein</fullName>
    </submittedName>
</protein>